<evidence type="ECO:0000313" key="10">
    <source>
        <dbReference type="EMBL" id="NML25408.1"/>
    </source>
</evidence>
<evidence type="ECO:0000256" key="3">
    <source>
        <dbReference type="ARBA" id="ARBA00022553"/>
    </source>
</evidence>
<evidence type="ECO:0000256" key="2">
    <source>
        <dbReference type="ARBA" id="ARBA00012438"/>
    </source>
</evidence>
<dbReference type="InterPro" id="IPR001610">
    <property type="entry name" value="PAC"/>
</dbReference>
<evidence type="ECO:0000256" key="5">
    <source>
        <dbReference type="ARBA" id="ARBA00022777"/>
    </source>
</evidence>
<dbReference type="EMBL" id="JABBGA010000004">
    <property type="protein sequence ID" value="NML25408.1"/>
    <property type="molecule type" value="Genomic_DNA"/>
</dbReference>
<dbReference type="Pfam" id="PF08447">
    <property type="entry name" value="PAS_3"/>
    <property type="match status" value="5"/>
</dbReference>
<dbReference type="InterPro" id="IPR035965">
    <property type="entry name" value="PAS-like_dom_sf"/>
</dbReference>
<dbReference type="InterPro" id="IPR013655">
    <property type="entry name" value="PAS_fold_3"/>
</dbReference>
<dbReference type="Pfam" id="PF02518">
    <property type="entry name" value="HATPase_c"/>
    <property type="match status" value="1"/>
</dbReference>
<dbReference type="SMART" id="SM00086">
    <property type="entry name" value="PAC"/>
    <property type="match status" value="7"/>
</dbReference>
<comment type="catalytic activity">
    <reaction evidence="1">
        <text>ATP + protein L-histidine = ADP + protein N-phospho-L-histidine.</text>
        <dbReference type="EC" id="2.7.13.3"/>
    </reaction>
</comment>
<comment type="caution">
    <text evidence="10">The sequence shown here is derived from an EMBL/GenBank/DDBJ whole genome shotgun (WGS) entry which is preliminary data.</text>
</comment>
<dbReference type="PROSITE" id="PS50109">
    <property type="entry name" value="HIS_KIN"/>
    <property type="match status" value="1"/>
</dbReference>
<dbReference type="InterPro" id="IPR005467">
    <property type="entry name" value="His_kinase_dom"/>
</dbReference>
<dbReference type="SMART" id="SM00387">
    <property type="entry name" value="HATPase_c"/>
    <property type="match status" value="1"/>
</dbReference>
<evidence type="ECO:0000259" key="8">
    <source>
        <dbReference type="PROSITE" id="PS50112"/>
    </source>
</evidence>
<dbReference type="Gene3D" id="1.20.5.1930">
    <property type="match status" value="1"/>
</dbReference>
<dbReference type="CDD" id="cd16917">
    <property type="entry name" value="HATPase_UhpB-NarQ-NarX-like"/>
    <property type="match status" value="1"/>
</dbReference>
<dbReference type="SMART" id="SM00091">
    <property type="entry name" value="PAS"/>
    <property type="match status" value="7"/>
</dbReference>
<dbReference type="InterPro" id="IPR000014">
    <property type="entry name" value="PAS"/>
</dbReference>
<dbReference type="InterPro" id="IPR000700">
    <property type="entry name" value="PAS-assoc_C"/>
</dbReference>
<dbReference type="Gene3D" id="3.30.450.20">
    <property type="entry name" value="PAS domain"/>
    <property type="match status" value="7"/>
</dbReference>
<dbReference type="FunFam" id="3.30.450.20:FF:000099">
    <property type="entry name" value="Sensory box sensor histidine kinase"/>
    <property type="match status" value="1"/>
</dbReference>
<accession>A0A848FZR5</accession>
<dbReference type="Gene3D" id="2.10.70.100">
    <property type="match status" value="1"/>
</dbReference>
<dbReference type="Proteomes" id="UP000580043">
    <property type="component" value="Unassembled WGS sequence"/>
</dbReference>
<keyword evidence="6" id="KW-0175">Coiled coil</keyword>
<dbReference type="NCBIfam" id="TIGR00229">
    <property type="entry name" value="sensory_box"/>
    <property type="match status" value="5"/>
</dbReference>
<evidence type="ECO:0000313" key="11">
    <source>
        <dbReference type="Proteomes" id="UP000580043"/>
    </source>
</evidence>
<dbReference type="PANTHER" id="PTHR43304:SF1">
    <property type="entry name" value="PAC DOMAIN-CONTAINING PROTEIN"/>
    <property type="match status" value="1"/>
</dbReference>
<feature type="domain" description="Histidine kinase" evidence="7">
    <location>
        <begin position="995"/>
        <end position="1189"/>
    </location>
</feature>
<dbReference type="AlphaFoldDB" id="A0A848FZR5"/>
<feature type="domain" description="PAC" evidence="9">
    <location>
        <begin position="762"/>
        <end position="814"/>
    </location>
</feature>
<keyword evidence="3" id="KW-0597">Phosphoprotein</keyword>
<keyword evidence="11" id="KW-1185">Reference proteome</keyword>
<dbReference type="EC" id="2.7.13.3" evidence="2"/>
<feature type="domain" description="PAC" evidence="9">
    <location>
        <begin position="508"/>
        <end position="560"/>
    </location>
</feature>
<dbReference type="Pfam" id="PF07730">
    <property type="entry name" value="HisKA_3"/>
    <property type="match status" value="1"/>
</dbReference>
<proteinExistence type="predicted"/>
<dbReference type="PROSITE" id="PS50112">
    <property type="entry name" value="PAS"/>
    <property type="match status" value="3"/>
</dbReference>
<protein>
    <recommendedName>
        <fullName evidence="2">histidine kinase</fullName>
        <ecNumber evidence="2">2.7.13.3</ecNumber>
    </recommendedName>
</protein>
<dbReference type="CDD" id="cd00130">
    <property type="entry name" value="PAS"/>
    <property type="match status" value="6"/>
</dbReference>
<evidence type="ECO:0000256" key="1">
    <source>
        <dbReference type="ARBA" id="ARBA00000085"/>
    </source>
</evidence>
<dbReference type="GO" id="GO:0046983">
    <property type="term" value="F:protein dimerization activity"/>
    <property type="evidence" value="ECO:0007669"/>
    <property type="project" value="InterPro"/>
</dbReference>
<evidence type="ECO:0000259" key="9">
    <source>
        <dbReference type="PROSITE" id="PS50113"/>
    </source>
</evidence>
<feature type="domain" description="PAS" evidence="8">
    <location>
        <begin position="322"/>
        <end position="380"/>
    </location>
</feature>
<feature type="domain" description="PAC" evidence="9">
    <location>
        <begin position="383"/>
        <end position="434"/>
    </location>
</feature>
<evidence type="ECO:0000259" key="7">
    <source>
        <dbReference type="PROSITE" id="PS50109"/>
    </source>
</evidence>
<organism evidence="10 11">
    <name type="scientific">Zoogloea dura</name>
    <dbReference type="NCBI Taxonomy" id="2728840"/>
    <lineage>
        <taxon>Bacteria</taxon>
        <taxon>Pseudomonadati</taxon>
        <taxon>Pseudomonadota</taxon>
        <taxon>Betaproteobacteria</taxon>
        <taxon>Rhodocyclales</taxon>
        <taxon>Zoogloeaceae</taxon>
        <taxon>Zoogloea</taxon>
    </lineage>
</organism>
<dbReference type="SUPFAM" id="SSF55785">
    <property type="entry name" value="PYP-like sensor domain (PAS domain)"/>
    <property type="match status" value="7"/>
</dbReference>
<evidence type="ECO:0000256" key="4">
    <source>
        <dbReference type="ARBA" id="ARBA00022679"/>
    </source>
</evidence>
<dbReference type="InterPro" id="IPR011712">
    <property type="entry name" value="Sig_transdc_His_kin_sub3_dim/P"/>
</dbReference>
<feature type="domain" description="PAC" evidence="9">
    <location>
        <begin position="248"/>
        <end position="300"/>
    </location>
</feature>
<dbReference type="PANTHER" id="PTHR43304">
    <property type="entry name" value="PHYTOCHROME-LIKE PROTEIN CPH1"/>
    <property type="match status" value="1"/>
</dbReference>
<gene>
    <name evidence="10" type="ORF">HHL15_06620</name>
</gene>
<dbReference type="PROSITE" id="PS50113">
    <property type="entry name" value="PAC"/>
    <property type="match status" value="6"/>
</dbReference>
<sequence length="1205" mass="135876">MTDKDRHSKQPSGPTDSLRLVHELQVHQIELELQNEELRRTHLELEAARARYSELYELAPVGFLTLNEQGRIVQANIRAARLLGVVGGGLAGLPISRFIVEQDRDLFFQRHTWPTENREIQEFELRMARHDGAEFWAHMEASAALDANGAPELRIALSDISERKATEAALHRNEAEFRSMFDLSMVGSAQADPQTGRLLRVNRKLCEITGYDANELLARSFIEITHPEDRRASWQAYRDVIAGKVGELDFDKRCVRKTGEIVWTNVQMTPLRDDQGRVLRVLAVIQDITARKEAEAVMGEKLELQGRLMKTAATVPGVICSFRLRPDGSVSMPYASAALESIYGLRPEEVREDASRILSRIHPGDIGYVNETIAASARTLTAWRAEYRVHHPRKGELWIEGHSMPQGEQDGSVLWHGFLWDITERKRMETALRDSERLYRAIGESIDYGVWVADPDGRIRYVSESFLKLVGLSQEQCADFGWVSVLHPDDTVRAFGAWMESVRIGANWDAEYRVRGVDGLWHAVLARGVPVRNERGEITHWAGINLDISRLKRVEQALRDSEKDLQLAQAVAQTGSWRLDIQRNELRWSNENHRIFGIPKGGPLTYEIFLSTIHPEDRVFVDESWRAALHGKPYCVEHRIIVDGEVRWVRERVELQLGADGQLLAGVGSTQDITEHKRADVALEVSESRFRLAMEAVSGLVYDWDRQSDSAYCSVGLSRVFGRNAAKSKFGRQWWLARVDPDDLRQIRTEIVRCIKSRRDRVQVEYRMRHSDGHWVHVSDSARIIRDGAGRVVRVVGSLTDISARKNAEAALLRLNDTLEERVVERTFEAEERARALLESERLTRATIDALKSSLCVIDAEGSIIAVNRAWREFSLANGGQPEKMSEGANYLTICDAAARAQYPVAARVAAAIRAAIAGRRKDFSIEYECDSPSQRRWFVLSLSCFQWAGPVRMVVLHKDITERKLLIQKQAKNARRLKGLAAHLETVREEQNATIAREVHDELGGTLTMLKLGLATTVDSLNLAAPVQTRCDQLLAQVDAALKTVKRISAGLRPATLDTLGLIATVNWYTAEFSRMTGLEIGLHMPSYLRLSPVRDIAVFRIVQETLTNVARHAQATKVSIAMRKHMGYLIVDVRDDGVGIAESDWRKSDSFGLIGMHERARHLGGWLSIQGTPGEGTLVTLHIPLEERSDKRKADDGDDIDSR</sequence>
<reference evidence="10 11" key="1">
    <citation type="submission" date="2020-04" db="EMBL/GenBank/DDBJ databases">
        <title>Zoogloea sp. G-4-1-14 isolated from soil.</title>
        <authorList>
            <person name="Dahal R.H."/>
        </authorList>
    </citation>
    <scope>NUCLEOTIDE SEQUENCE [LARGE SCALE GENOMIC DNA]</scope>
    <source>
        <strain evidence="10 11">G-4-1-14</strain>
    </source>
</reference>
<feature type="domain" description="PAS" evidence="8">
    <location>
        <begin position="435"/>
        <end position="490"/>
    </location>
</feature>
<dbReference type="Gene3D" id="3.30.565.10">
    <property type="entry name" value="Histidine kinase-like ATPase, C-terminal domain"/>
    <property type="match status" value="1"/>
</dbReference>
<dbReference type="RefSeq" id="WP_169145049.1">
    <property type="nucleotide sequence ID" value="NZ_JABBGA010000004.1"/>
</dbReference>
<keyword evidence="5" id="KW-0418">Kinase</keyword>
<dbReference type="SUPFAM" id="SSF55874">
    <property type="entry name" value="ATPase domain of HSP90 chaperone/DNA topoisomerase II/histidine kinase"/>
    <property type="match status" value="1"/>
</dbReference>
<dbReference type="Pfam" id="PF13426">
    <property type="entry name" value="PAS_9"/>
    <property type="match status" value="1"/>
</dbReference>
<feature type="domain" description="PAS" evidence="8">
    <location>
        <begin position="173"/>
        <end position="244"/>
    </location>
</feature>
<feature type="domain" description="PAC" evidence="9">
    <location>
        <begin position="121"/>
        <end position="172"/>
    </location>
</feature>
<feature type="domain" description="PAC" evidence="9">
    <location>
        <begin position="630"/>
        <end position="685"/>
    </location>
</feature>
<dbReference type="InterPro" id="IPR052162">
    <property type="entry name" value="Sensor_kinase/Photoreceptor"/>
</dbReference>
<dbReference type="InterPro" id="IPR003594">
    <property type="entry name" value="HATPase_dom"/>
</dbReference>
<feature type="coiled-coil region" evidence="6">
    <location>
        <begin position="21"/>
        <end position="55"/>
    </location>
</feature>
<keyword evidence="4" id="KW-0808">Transferase</keyword>
<evidence type="ECO:0000256" key="6">
    <source>
        <dbReference type="SAM" id="Coils"/>
    </source>
</evidence>
<dbReference type="GO" id="GO:0000155">
    <property type="term" value="F:phosphorelay sensor kinase activity"/>
    <property type="evidence" value="ECO:0007669"/>
    <property type="project" value="InterPro"/>
</dbReference>
<dbReference type="InterPro" id="IPR036890">
    <property type="entry name" value="HATPase_C_sf"/>
</dbReference>
<name>A0A848FZR5_9RHOO</name>
<dbReference type="GO" id="GO:0016020">
    <property type="term" value="C:membrane"/>
    <property type="evidence" value="ECO:0007669"/>
    <property type="project" value="InterPro"/>
</dbReference>